<proteinExistence type="predicted"/>
<feature type="region of interest" description="Disordered" evidence="1">
    <location>
        <begin position="69"/>
        <end position="112"/>
    </location>
</feature>
<feature type="region of interest" description="Disordered" evidence="1">
    <location>
        <begin position="156"/>
        <end position="187"/>
    </location>
</feature>
<accession>A0ABT9D8D7</accession>
<feature type="compositionally biased region" description="Low complexity" evidence="1">
    <location>
        <begin position="95"/>
        <end position="112"/>
    </location>
</feature>
<protein>
    <recommendedName>
        <fullName evidence="4">DUF1707 domain-containing protein</fullName>
    </recommendedName>
</protein>
<gene>
    <name evidence="2" type="ORF">Q6348_08040</name>
</gene>
<dbReference type="RefSeq" id="WP_304600779.1">
    <property type="nucleotide sequence ID" value="NZ_JAUQYP010000001.1"/>
</dbReference>
<name>A0ABT9D8D7_9CELL</name>
<evidence type="ECO:0008006" key="4">
    <source>
        <dbReference type="Google" id="ProtNLM"/>
    </source>
</evidence>
<sequence length="187" mass="17898">MTFAAPAARAVAGKAAGRAAARSSAKAAAGKAAKATTASDRAKQLLAAGTSRTDTARIIRDEYGSTLAEARSVLPPAQPSTPPTPPVENAEPGRPDAASPSGRPAPRPTSGGASATIGGLVLGVLAWAVGLTWLRSGPGGVKALLAAKFLNRTGAAAPATAGGSGRSGFGSSGQAGGGASDSGGGSW</sequence>
<organism evidence="2 3">
    <name type="scientific">Actinotalea lenta</name>
    <dbReference type="NCBI Taxonomy" id="3064654"/>
    <lineage>
        <taxon>Bacteria</taxon>
        <taxon>Bacillati</taxon>
        <taxon>Actinomycetota</taxon>
        <taxon>Actinomycetes</taxon>
        <taxon>Micrococcales</taxon>
        <taxon>Cellulomonadaceae</taxon>
        <taxon>Actinotalea</taxon>
    </lineage>
</organism>
<dbReference type="EMBL" id="JAUQYP010000001">
    <property type="protein sequence ID" value="MDO8107145.1"/>
    <property type="molecule type" value="Genomic_DNA"/>
</dbReference>
<dbReference type="Proteomes" id="UP001232536">
    <property type="component" value="Unassembled WGS sequence"/>
</dbReference>
<evidence type="ECO:0000313" key="2">
    <source>
        <dbReference type="EMBL" id="MDO8107145.1"/>
    </source>
</evidence>
<evidence type="ECO:0000256" key="1">
    <source>
        <dbReference type="SAM" id="MobiDB-lite"/>
    </source>
</evidence>
<evidence type="ECO:0000313" key="3">
    <source>
        <dbReference type="Proteomes" id="UP001232536"/>
    </source>
</evidence>
<feature type="compositionally biased region" description="Pro residues" evidence="1">
    <location>
        <begin position="76"/>
        <end position="86"/>
    </location>
</feature>
<keyword evidence="3" id="KW-1185">Reference proteome</keyword>
<feature type="compositionally biased region" description="Gly residues" evidence="1">
    <location>
        <begin position="162"/>
        <end position="187"/>
    </location>
</feature>
<reference evidence="2 3" key="1">
    <citation type="submission" date="2023-07" db="EMBL/GenBank/DDBJ databases">
        <title>Description of novel actinomycetes strains, isolated from tidal flat sediment.</title>
        <authorList>
            <person name="Lu C."/>
        </authorList>
    </citation>
    <scope>NUCLEOTIDE SEQUENCE [LARGE SCALE GENOMIC DNA]</scope>
    <source>
        <strain evidence="2 3">SYSU T00b441</strain>
    </source>
</reference>
<comment type="caution">
    <text evidence="2">The sequence shown here is derived from an EMBL/GenBank/DDBJ whole genome shotgun (WGS) entry which is preliminary data.</text>
</comment>